<feature type="transmembrane region" description="Helical" evidence="1">
    <location>
        <begin position="193"/>
        <end position="220"/>
    </location>
</feature>
<accession>A0A1I1WHS3</accession>
<reference evidence="3" key="1">
    <citation type="submission" date="2016-10" db="EMBL/GenBank/DDBJ databases">
        <authorList>
            <person name="Varghese N."/>
            <person name="Submissions S."/>
        </authorList>
    </citation>
    <scope>NUCLEOTIDE SEQUENCE [LARGE SCALE GENOMIC DNA]</scope>
    <source>
        <strain evidence="3">DSM 22530</strain>
    </source>
</reference>
<gene>
    <name evidence="2" type="ORF">SAMN05216238_10666</name>
</gene>
<keyword evidence="1" id="KW-0812">Transmembrane</keyword>
<feature type="transmembrane region" description="Helical" evidence="1">
    <location>
        <begin position="93"/>
        <end position="113"/>
    </location>
</feature>
<feature type="transmembrane region" description="Helical" evidence="1">
    <location>
        <begin position="119"/>
        <end position="140"/>
    </location>
</feature>
<keyword evidence="1" id="KW-0472">Membrane</keyword>
<organism evidence="2 3">
    <name type="scientific">Lentibacillus persicus</name>
    <dbReference type="NCBI Taxonomy" id="640948"/>
    <lineage>
        <taxon>Bacteria</taxon>
        <taxon>Bacillati</taxon>
        <taxon>Bacillota</taxon>
        <taxon>Bacilli</taxon>
        <taxon>Bacillales</taxon>
        <taxon>Bacillaceae</taxon>
        <taxon>Lentibacillus</taxon>
    </lineage>
</organism>
<dbReference type="OrthoDB" id="2452082at2"/>
<protein>
    <recommendedName>
        <fullName evidence="4">Glycerophosphoryl diester phosphodiesterase membrane domain-containing protein</fullName>
    </recommendedName>
</protein>
<keyword evidence="1" id="KW-1133">Transmembrane helix</keyword>
<dbReference type="Proteomes" id="UP000199474">
    <property type="component" value="Unassembled WGS sequence"/>
</dbReference>
<dbReference type="RefSeq" id="WP_090084722.1">
    <property type="nucleotide sequence ID" value="NZ_FOMR01000006.1"/>
</dbReference>
<evidence type="ECO:0000313" key="2">
    <source>
        <dbReference type="EMBL" id="SFD94539.1"/>
    </source>
</evidence>
<feature type="transmembrane region" description="Helical" evidence="1">
    <location>
        <begin position="161"/>
        <end position="187"/>
    </location>
</feature>
<feature type="transmembrane region" description="Helical" evidence="1">
    <location>
        <begin position="50"/>
        <end position="72"/>
    </location>
</feature>
<evidence type="ECO:0008006" key="4">
    <source>
        <dbReference type="Google" id="ProtNLM"/>
    </source>
</evidence>
<proteinExistence type="predicted"/>
<name>A0A1I1WHS3_9BACI</name>
<dbReference type="EMBL" id="FOMR01000006">
    <property type="protein sequence ID" value="SFD94539.1"/>
    <property type="molecule type" value="Genomic_DNA"/>
</dbReference>
<evidence type="ECO:0000313" key="3">
    <source>
        <dbReference type="Proteomes" id="UP000199474"/>
    </source>
</evidence>
<feature type="transmembrane region" description="Helical" evidence="1">
    <location>
        <begin position="20"/>
        <end position="44"/>
    </location>
</feature>
<dbReference type="STRING" id="640948.SAMN05216238_10666"/>
<sequence length="238" mass="27554">MEKPLQYTWEVYTGKFEKILVLMLTTTLPLLMVHAFVTNYIYAITPSDSALYSVADIYYGLITLLLYLYAQIPYIRFVYNEYKGVEHNLRNSFYHFLVNGFTVFVYACIVSVITTIGFMFLVLPGLIFLALVFPIPYISIFDEKSVWKSLKEGFRIGKKNFFKIMLIVIMAGLAELLVGIFVTYQLFNITSSFAAQMITQMTLNIIIYPFIIMLMTSFVLKWREALETLEVTVREGIN</sequence>
<dbReference type="AlphaFoldDB" id="A0A1I1WHS3"/>
<keyword evidence="3" id="KW-1185">Reference proteome</keyword>
<evidence type="ECO:0000256" key="1">
    <source>
        <dbReference type="SAM" id="Phobius"/>
    </source>
</evidence>